<evidence type="ECO:0000256" key="1">
    <source>
        <dbReference type="SAM" id="Phobius"/>
    </source>
</evidence>
<sequence>MVQACHSGGKAVNTITLGLITADGWFVTAANALVAIQGIVQAIDMILIRIICLITLLLQV</sequence>
<gene>
    <name evidence="3" type="ORF">A6M23_03015</name>
    <name evidence="2" type="ORF">A6P07_09590</name>
</gene>
<reference evidence="2 4" key="1">
    <citation type="journal article" date="2016" name="Int. J. Mol. Sci.">
        <title>Comparative genomics of the extreme acidophile Acidithiobacillus thiooxidans reveals intraspecific divergence and niche adaptation.</title>
        <authorList>
            <person name="Zhang X."/>
            <person name="Feng X."/>
            <person name="Tao J."/>
            <person name="Ma L."/>
            <person name="Xiao Y."/>
            <person name="Liang Y."/>
            <person name="Liu X."/>
            <person name="Yin H."/>
        </authorList>
    </citation>
    <scope>NUCLEOTIDE SEQUENCE [LARGE SCALE GENOMIC DNA]</scope>
    <source>
        <strain evidence="2 4">A02</strain>
        <strain evidence="3">DXS-W</strain>
    </source>
</reference>
<evidence type="ECO:0000313" key="5">
    <source>
        <dbReference type="Proteomes" id="UP000095008"/>
    </source>
</evidence>
<protein>
    <submittedName>
        <fullName evidence="2">Uncharacterized protein</fullName>
    </submittedName>
</protein>
<dbReference type="Proteomes" id="UP000095008">
    <property type="component" value="Unassembled WGS sequence"/>
</dbReference>
<dbReference type="Proteomes" id="UP000094893">
    <property type="component" value="Unassembled WGS sequence"/>
</dbReference>
<proteinExistence type="predicted"/>
<keyword evidence="5" id="KW-1185">Reference proteome</keyword>
<keyword evidence="1" id="KW-0812">Transmembrane</keyword>
<accession>A0A1C2JFQ4</accession>
<evidence type="ECO:0000313" key="3">
    <source>
        <dbReference type="EMBL" id="OCX75347.1"/>
    </source>
</evidence>
<evidence type="ECO:0000313" key="2">
    <source>
        <dbReference type="EMBL" id="OCX72553.1"/>
    </source>
</evidence>
<comment type="caution">
    <text evidence="2">The sequence shown here is derived from an EMBL/GenBank/DDBJ whole genome shotgun (WGS) entry which is preliminary data.</text>
</comment>
<keyword evidence="1" id="KW-0472">Membrane</keyword>
<organism evidence="2 4">
    <name type="scientific">Acidithiobacillus thiooxidans</name>
    <name type="common">Thiobacillus thiooxidans</name>
    <dbReference type="NCBI Taxonomy" id="930"/>
    <lineage>
        <taxon>Bacteria</taxon>
        <taxon>Pseudomonadati</taxon>
        <taxon>Pseudomonadota</taxon>
        <taxon>Acidithiobacillia</taxon>
        <taxon>Acidithiobacillales</taxon>
        <taxon>Acidithiobacillaceae</taxon>
        <taxon>Acidithiobacillus</taxon>
    </lineage>
</organism>
<name>A0A1C2JFQ4_ACITH</name>
<dbReference type="AlphaFoldDB" id="A0A1C2JFQ4"/>
<keyword evidence="1" id="KW-1133">Transmembrane helix</keyword>
<dbReference type="EMBL" id="LWSA01000140">
    <property type="protein sequence ID" value="OCX72553.1"/>
    <property type="molecule type" value="Genomic_DNA"/>
</dbReference>
<evidence type="ECO:0000313" key="4">
    <source>
        <dbReference type="Proteomes" id="UP000094893"/>
    </source>
</evidence>
<dbReference type="EMBL" id="LWRY01000017">
    <property type="protein sequence ID" value="OCX75347.1"/>
    <property type="molecule type" value="Genomic_DNA"/>
</dbReference>
<feature type="transmembrane region" description="Helical" evidence="1">
    <location>
        <begin position="34"/>
        <end position="58"/>
    </location>
</feature>